<proteinExistence type="inferred from homology"/>
<organism evidence="12 13">
    <name type="scientific">Lophium mytilinum</name>
    <dbReference type="NCBI Taxonomy" id="390894"/>
    <lineage>
        <taxon>Eukaryota</taxon>
        <taxon>Fungi</taxon>
        <taxon>Dikarya</taxon>
        <taxon>Ascomycota</taxon>
        <taxon>Pezizomycotina</taxon>
        <taxon>Dothideomycetes</taxon>
        <taxon>Pleosporomycetidae</taxon>
        <taxon>Mytilinidiales</taxon>
        <taxon>Mytilinidiaceae</taxon>
        <taxon>Lophium</taxon>
    </lineage>
</organism>
<evidence type="ECO:0000256" key="8">
    <source>
        <dbReference type="ARBA" id="ARBA00023288"/>
    </source>
</evidence>
<comment type="subcellular location">
    <subcellularLocation>
        <location evidence="1">Membrane</location>
        <topology evidence="1">Lipid-anchor</topology>
        <topology evidence="1">GPI-anchor</topology>
    </subcellularLocation>
    <subcellularLocation>
        <location evidence="2">Secreted</location>
    </subcellularLocation>
</comment>
<evidence type="ECO:0000256" key="1">
    <source>
        <dbReference type="ARBA" id="ARBA00004589"/>
    </source>
</evidence>
<keyword evidence="7" id="KW-1015">Disulfide bond</keyword>
<protein>
    <recommendedName>
        <fullName evidence="11">CFEM domain-containing protein</fullName>
    </recommendedName>
</protein>
<accession>A0A6A6QVE6</accession>
<dbReference type="EMBL" id="MU004188">
    <property type="protein sequence ID" value="KAF2496365.1"/>
    <property type="molecule type" value="Genomic_DNA"/>
</dbReference>
<dbReference type="OrthoDB" id="3942789at2759"/>
<dbReference type="Pfam" id="PF05730">
    <property type="entry name" value="CFEM"/>
    <property type="match status" value="1"/>
</dbReference>
<dbReference type="AlphaFoldDB" id="A0A6A6QVE6"/>
<dbReference type="GO" id="GO:0098552">
    <property type="term" value="C:side of membrane"/>
    <property type="evidence" value="ECO:0007669"/>
    <property type="project" value="UniProtKB-KW"/>
</dbReference>
<name>A0A6A6QVE6_9PEZI</name>
<feature type="compositionally biased region" description="Polar residues" evidence="9">
    <location>
        <begin position="235"/>
        <end position="246"/>
    </location>
</feature>
<dbReference type="GO" id="GO:0005576">
    <property type="term" value="C:extracellular region"/>
    <property type="evidence" value="ECO:0007669"/>
    <property type="project" value="UniProtKB-SubCell"/>
</dbReference>
<feature type="chain" id="PRO_5025654411" description="CFEM domain-containing protein" evidence="10">
    <location>
        <begin position="21"/>
        <end position="266"/>
    </location>
</feature>
<keyword evidence="6 10" id="KW-0732">Signal</keyword>
<keyword evidence="5" id="KW-0472">Membrane</keyword>
<keyword evidence="4" id="KW-0964">Secreted</keyword>
<keyword evidence="5" id="KW-0325">Glycoprotein</keyword>
<evidence type="ECO:0000256" key="5">
    <source>
        <dbReference type="ARBA" id="ARBA00022622"/>
    </source>
</evidence>
<dbReference type="InterPro" id="IPR008427">
    <property type="entry name" value="Extracellular_membr_CFEM_dom"/>
</dbReference>
<feature type="domain" description="CFEM" evidence="11">
    <location>
        <begin position="26"/>
        <end position="77"/>
    </location>
</feature>
<evidence type="ECO:0000256" key="4">
    <source>
        <dbReference type="ARBA" id="ARBA00022525"/>
    </source>
</evidence>
<feature type="region of interest" description="Disordered" evidence="9">
    <location>
        <begin position="202"/>
        <end position="246"/>
    </location>
</feature>
<keyword evidence="8" id="KW-0449">Lipoprotein</keyword>
<evidence type="ECO:0000256" key="6">
    <source>
        <dbReference type="ARBA" id="ARBA00022729"/>
    </source>
</evidence>
<dbReference type="Proteomes" id="UP000799750">
    <property type="component" value="Unassembled WGS sequence"/>
</dbReference>
<feature type="signal peptide" evidence="10">
    <location>
        <begin position="1"/>
        <end position="20"/>
    </location>
</feature>
<feature type="compositionally biased region" description="Low complexity" evidence="9">
    <location>
        <begin position="206"/>
        <end position="231"/>
    </location>
</feature>
<evidence type="ECO:0000256" key="10">
    <source>
        <dbReference type="SAM" id="SignalP"/>
    </source>
</evidence>
<evidence type="ECO:0000256" key="3">
    <source>
        <dbReference type="ARBA" id="ARBA00010031"/>
    </source>
</evidence>
<evidence type="ECO:0000313" key="13">
    <source>
        <dbReference type="Proteomes" id="UP000799750"/>
    </source>
</evidence>
<evidence type="ECO:0000259" key="11">
    <source>
        <dbReference type="Pfam" id="PF05730"/>
    </source>
</evidence>
<gene>
    <name evidence="12" type="ORF">BU16DRAFT_526861</name>
</gene>
<evidence type="ECO:0000313" key="12">
    <source>
        <dbReference type="EMBL" id="KAF2496365.1"/>
    </source>
</evidence>
<evidence type="ECO:0000256" key="7">
    <source>
        <dbReference type="ARBA" id="ARBA00023157"/>
    </source>
</evidence>
<sequence length="266" mass="27857">MLLSRLSLLSAFALVVSVSADSGFVDSLPKCWRSCVADTNLNCDGWDLPCICKASKGTFLTDTVSCARSDCDSDNMDVQLFLGPLELLCDTVKQPIPNSIIKSAENCATQTASAKAISTAKPASEKHHHTDKSQDYITSTYTSTITETRTDSQGSTVYVIIPVVVEPSTVVYGKPETSVAGGGDDETTTFEQSTLVMSASPLDSSTAAAATTTGPQKAEQTATSTSSSKKAGPSDNGSPFENMQAAASTRERSWGLAVFGLLAALV</sequence>
<evidence type="ECO:0000256" key="9">
    <source>
        <dbReference type="SAM" id="MobiDB-lite"/>
    </source>
</evidence>
<keyword evidence="13" id="KW-1185">Reference proteome</keyword>
<comment type="similarity">
    <text evidence="3">Belongs to the RBT5 family.</text>
</comment>
<evidence type="ECO:0000256" key="2">
    <source>
        <dbReference type="ARBA" id="ARBA00004613"/>
    </source>
</evidence>
<keyword evidence="5" id="KW-0336">GPI-anchor</keyword>
<reference evidence="12" key="1">
    <citation type="journal article" date="2020" name="Stud. Mycol.">
        <title>101 Dothideomycetes genomes: a test case for predicting lifestyles and emergence of pathogens.</title>
        <authorList>
            <person name="Haridas S."/>
            <person name="Albert R."/>
            <person name="Binder M."/>
            <person name="Bloem J."/>
            <person name="Labutti K."/>
            <person name="Salamov A."/>
            <person name="Andreopoulos B."/>
            <person name="Baker S."/>
            <person name="Barry K."/>
            <person name="Bills G."/>
            <person name="Bluhm B."/>
            <person name="Cannon C."/>
            <person name="Castanera R."/>
            <person name="Culley D."/>
            <person name="Daum C."/>
            <person name="Ezra D."/>
            <person name="Gonzalez J."/>
            <person name="Henrissat B."/>
            <person name="Kuo A."/>
            <person name="Liang C."/>
            <person name="Lipzen A."/>
            <person name="Lutzoni F."/>
            <person name="Magnuson J."/>
            <person name="Mondo S."/>
            <person name="Nolan M."/>
            <person name="Ohm R."/>
            <person name="Pangilinan J."/>
            <person name="Park H.-J."/>
            <person name="Ramirez L."/>
            <person name="Alfaro M."/>
            <person name="Sun H."/>
            <person name="Tritt A."/>
            <person name="Yoshinaga Y."/>
            <person name="Zwiers L.-H."/>
            <person name="Turgeon B."/>
            <person name="Goodwin S."/>
            <person name="Spatafora J."/>
            <person name="Crous P."/>
            <person name="Grigoriev I."/>
        </authorList>
    </citation>
    <scope>NUCLEOTIDE SEQUENCE</scope>
    <source>
        <strain evidence="12">CBS 269.34</strain>
    </source>
</reference>